<gene>
    <name evidence="2" type="ORF">G7070_14855</name>
</gene>
<keyword evidence="1" id="KW-0812">Transmembrane</keyword>
<feature type="transmembrane region" description="Helical" evidence="1">
    <location>
        <begin position="69"/>
        <end position="88"/>
    </location>
</feature>
<evidence type="ECO:0000313" key="3">
    <source>
        <dbReference type="Proteomes" id="UP000501058"/>
    </source>
</evidence>
<feature type="transmembrane region" description="Helical" evidence="1">
    <location>
        <begin position="12"/>
        <end position="35"/>
    </location>
</feature>
<dbReference type="RefSeq" id="WP_166234375.1">
    <property type="nucleotide sequence ID" value="NZ_CP049865.1"/>
</dbReference>
<keyword evidence="1" id="KW-1133">Transmembrane helix</keyword>
<dbReference type="Proteomes" id="UP000501058">
    <property type="component" value="Chromosome"/>
</dbReference>
<reference evidence="2 3" key="1">
    <citation type="submission" date="2020-03" db="EMBL/GenBank/DDBJ databases">
        <title>Propioniciclava sp. nov., isolated from Hydrophilus acuminatus.</title>
        <authorList>
            <person name="Hyun D.-W."/>
            <person name="Bae J.-W."/>
        </authorList>
    </citation>
    <scope>NUCLEOTIDE SEQUENCE [LARGE SCALE GENOMIC DNA]</scope>
    <source>
        <strain evidence="2 3">HDW11</strain>
    </source>
</reference>
<feature type="transmembrane region" description="Helical" evidence="1">
    <location>
        <begin position="94"/>
        <end position="111"/>
    </location>
</feature>
<sequence length="122" mass="12345">MRETSSPRSPWLTAAAVAGVGLAVFFVVLAVLSLASGHGAFSGGVAVALLIWAVIVAVSAVLLWRGRGFLRGVVVAAGLLHVFAFGQMVPSNPWALLGSAAGLVCVVAPLLPSSRARLSRAG</sequence>
<name>A0A6G7Y9F0_9ACTN</name>
<evidence type="ECO:0000313" key="2">
    <source>
        <dbReference type="EMBL" id="QIK73306.1"/>
    </source>
</evidence>
<protein>
    <submittedName>
        <fullName evidence="2">Uncharacterized protein</fullName>
    </submittedName>
</protein>
<evidence type="ECO:0000256" key="1">
    <source>
        <dbReference type="SAM" id="Phobius"/>
    </source>
</evidence>
<dbReference type="EMBL" id="CP049865">
    <property type="protein sequence ID" value="QIK73306.1"/>
    <property type="molecule type" value="Genomic_DNA"/>
</dbReference>
<accession>A0A6G7Y9F0</accession>
<keyword evidence="3" id="KW-1185">Reference proteome</keyword>
<dbReference type="AlphaFoldDB" id="A0A6G7Y9F0"/>
<feature type="transmembrane region" description="Helical" evidence="1">
    <location>
        <begin position="41"/>
        <end position="62"/>
    </location>
</feature>
<keyword evidence="1" id="KW-0472">Membrane</keyword>
<organism evidence="2 3">
    <name type="scientific">Propioniciclava coleopterorum</name>
    <dbReference type="NCBI Taxonomy" id="2714937"/>
    <lineage>
        <taxon>Bacteria</taxon>
        <taxon>Bacillati</taxon>
        <taxon>Actinomycetota</taxon>
        <taxon>Actinomycetes</taxon>
        <taxon>Propionibacteriales</taxon>
        <taxon>Propionibacteriaceae</taxon>
        <taxon>Propioniciclava</taxon>
    </lineage>
</organism>
<proteinExistence type="predicted"/>
<dbReference type="KEGG" id="prv:G7070_14855"/>